<keyword evidence="1" id="KW-0812">Transmembrane</keyword>
<organism evidence="2 3">
    <name type="scientific">Peach virus 1</name>
    <dbReference type="NCBI Taxonomy" id="2721273"/>
    <lineage>
        <taxon>Viruses</taxon>
        <taxon>Riboviria</taxon>
        <taxon>Orthornavirae</taxon>
        <taxon>Negarnaviricota</taxon>
        <taxon>Haploviricotina</taxon>
        <taxon>Monjiviricetes</taxon>
        <taxon>Mononegavirales</taxon>
        <taxon>Rhabdoviridae</taxon>
        <taxon>Betarhabdovirinae</taxon>
        <taxon>Alphanucleorhabdovirus</taxon>
        <taxon>Alphanucleorhabdovirus pruni</taxon>
    </lineage>
</organism>
<name>A0A6G9L6B0_9RHAB</name>
<evidence type="ECO:0000256" key="1">
    <source>
        <dbReference type="SAM" id="Phobius"/>
    </source>
</evidence>
<keyword evidence="1" id="KW-1133">Transmembrane helix</keyword>
<dbReference type="EMBL" id="MN520414">
    <property type="protein sequence ID" value="QIQ60849.1"/>
    <property type="molecule type" value="Viral_cRNA"/>
</dbReference>
<evidence type="ECO:0000313" key="2">
    <source>
        <dbReference type="EMBL" id="QIQ60849.1"/>
    </source>
</evidence>
<keyword evidence="1" id="KW-0472">Membrane</keyword>
<dbReference type="GeneID" id="80536611"/>
<dbReference type="Proteomes" id="UP000677443">
    <property type="component" value="Segment"/>
</dbReference>
<protein>
    <submittedName>
        <fullName evidence="2">Glycoprotein</fullName>
    </submittedName>
</protein>
<evidence type="ECO:0000313" key="3">
    <source>
        <dbReference type="Proteomes" id="UP000677443"/>
    </source>
</evidence>
<dbReference type="RefSeq" id="YP_010798422.1">
    <property type="nucleotide sequence ID" value="NC_076448.1"/>
</dbReference>
<dbReference type="KEGG" id="vg:80536611"/>
<keyword evidence="3" id="KW-1185">Reference proteome</keyword>
<accession>A0A6G9L6B0</accession>
<reference evidence="2" key="1">
    <citation type="journal article" date="2020" name="Virus Res.">
        <title>Identification and characterization of a novel rhabdovirus infecting peach in China.</title>
        <authorList>
            <person name="Zhou J."/>
            <person name="Cao K."/>
            <person name="Zhang Z."/>
            <person name="Wang L."/>
            <person name="Li S."/>
        </authorList>
    </citation>
    <scope>NUCLEOTIDE SEQUENCE</scope>
    <source>
        <strain evidence="2">NSTT</strain>
    </source>
</reference>
<sequence length="591" mass="67228">MMNIYIVYIVSIMFGSQVISAAKYIYPSRAKGPLHTGQVPPGVDFYPIYFCPVSTDGYSRDAWYNACLGSCSMDKQSSTASISVYYRNDTVGIATVWKILSTYVKKTTHENFLGYCSTMLQGDYSKTLAKEQAVSVFVKLKEDLIQNDRVTYDEVPQPDCKYFDDVTTEGFTHFIVKEQRDVKVDIHGLYFIQDPSTGRNVPYTEGAVQSGREWYVWDTHTSYPKSCNLELAGTSACTKKKSDMYYCHDMGVSFSVINQDTVTGTCVGDINISTDGVLYQLSDEIRLTSISDRLEKLWELSPEAVTSGLIASVNDALNSIERTYCTSLCDIVEVISHHHSDSTHVLETPIGPWMPIWKEGELLMTPCKADIDYYITSPMEGCLNNNVIKVESASTGDNYWWDPSLSYIDDNKSCSRGVTQDIFLRAQMSKKQPILFSFWRGDIILDYPYNTSFRWAKKMVASVRSSKWFPQLTEFSLVKPVSLPDVEKGFREMVLREYNRLGNFSEKSQNVFDEDREFFINSARSLWSGAKVVVNECVTYFESLYNWVKMMVAIAATLIIAVLFQKVFRLAIPKEASTKKRPDIYYELTTL</sequence>
<proteinExistence type="predicted"/>
<feature type="transmembrane region" description="Helical" evidence="1">
    <location>
        <begin position="544"/>
        <end position="564"/>
    </location>
</feature>